<keyword evidence="1" id="KW-0479">Metal-binding</keyword>
<name>A0A8S4ENC0_PLUXY</name>
<keyword evidence="1" id="KW-0862">Zinc</keyword>
<gene>
    <name evidence="4" type="ORF">PLXY2_LOCUS6148</name>
</gene>
<dbReference type="AlphaFoldDB" id="A0A8S4ENC0"/>
<sequence length="473" mass="52650">MEGDDDRPPPAPPDLSPDPLESSPEPCLPFSPLSNPYGKDEDLEINNRKRPRQINASEDDTVSSKTVKTSIGRARYSRTDRSPFLVHVSRIEADPQAGSYMHPIKFGQLLMKLKIKNILQDGIKKVGRNRVAVEFRSADAANAFIINPDLIIEGYITSIPTYNITRMGLVKEVPSEWSEEEVKNNLTLPTDCGEILKVRRLNYRYRSSEGHSEWRPTQSVVLTFDGQVLPQRVYCCYSTLPVELYQLPVVLCYNCCRYGHTKTKCRSKPRCFKCGGNHSSDSCTIQEAEACCFYCSGHHFVSNRSCPEYIRQKNIKAVMAERCISFEEASKQFRAVSRSYADVSASVPHTLQASQNPNSQLINSPSTFSYRKTVTFPKKSHAPLSPGYDKQAHQAILKSFSIPSSSNGTALQNTSPPSSKDNTSVSIIELLLSLISSLISKNNLSLPDLVAAQLTQLTNSLSNVSSDLPSVER</sequence>
<keyword evidence="1" id="KW-0863">Zinc-finger</keyword>
<dbReference type="Proteomes" id="UP000653454">
    <property type="component" value="Unassembled WGS sequence"/>
</dbReference>
<dbReference type="GO" id="GO:0003676">
    <property type="term" value="F:nucleic acid binding"/>
    <property type="evidence" value="ECO:0007669"/>
    <property type="project" value="InterPro"/>
</dbReference>
<accession>A0A8S4ENC0</accession>
<keyword evidence="5" id="KW-1185">Reference proteome</keyword>
<proteinExistence type="predicted"/>
<evidence type="ECO:0000256" key="1">
    <source>
        <dbReference type="PROSITE-ProRule" id="PRU00047"/>
    </source>
</evidence>
<feature type="compositionally biased region" description="Low complexity" evidence="2">
    <location>
        <begin position="17"/>
        <end position="34"/>
    </location>
</feature>
<dbReference type="GO" id="GO:0008270">
    <property type="term" value="F:zinc ion binding"/>
    <property type="evidence" value="ECO:0007669"/>
    <property type="project" value="UniProtKB-KW"/>
</dbReference>
<comment type="caution">
    <text evidence="4">The sequence shown here is derived from an EMBL/GenBank/DDBJ whole genome shotgun (WGS) entry which is preliminary data.</text>
</comment>
<evidence type="ECO:0000256" key="2">
    <source>
        <dbReference type="SAM" id="MobiDB-lite"/>
    </source>
</evidence>
<feature type="region of interest" description="Disordered" evidence="2">
    <location>
        <begin position="1"/>
        <end position="73"/>
    </location>
</feature>
<organism evidence="4 5">
    <name type="scientific">Plutella xylostella</name>
    <name type="common">Diamondback moth</name>
    <name type="synonym">Plutella maculipennis</name>
    <dbReference type="NCBI Taxonomy" id="51655"/>
    <lineage>
        <taxon>Eukaryota</taxon>
        <taxon>Metazoa</taxon>
        <taxon>Ecdysozoa</taxon>
        <taxon>Arthropoda</taxon>
        <taxon>Hexapoda</taxon>
        <taxon>Insecta</taxon>
        <taxon>Pterygota</taxon>
        <taxon>Neoptera</taxon>
        <taxon>Endopterygota</taxon>
        <taxon>Lepidoptera</taxon>
        <taxon>Glossata</taxon>
        <taxon>Ditrysia</taxon>
        <taxon>Yponomeutoidea</taxon>
        <taxon>Plutellidae</taxon>
        <taxon>Plutella</taxon>
    </lineage>
</organism>
<evidence type="ECO:0000259" key="3">
    <source>
        <dbReference type="PROSITE" id="PS50158"/>
    </source>
</evidence>
<reference evidence="4" key="1">
    <citation type="submission" date="2020-11" db="EMBL/GenBank/DDBJ databases">
        <authorList>
            <person name="Whiteford S."/>
        </authorList>
    </citation>
    <scope>NUCLEOTIDE SEQUENCE</scope>
</reference>
<feature type="domain" description="CCHC-type" evidence="3">
    <location>
        <begin position="252"/>
        <end position="267"/>
    </location>
</feature>
<dbReference type="InterPro" id="IPR001878">
    <property type="entry name" value="Znf_CCHC"/>
</dbReference>
<evidence type="ECO:0000313" key="5">
    <source>
        <dbReference type="Proteomes" id="UP000653454"/>
    </source>
</evidence>
<evidence type="ECO:0000313" key="4">
    <source>
        <dbReference type="EMBL" id="CAG9117099.1"/>
    </source>
</evidence>
<protein>
    <submittedName>
        <fullName evidence="4">(diamondback moth) hypothetical protein</fullName>
    </submittedName>
</protein>
<dbReference type="PROSITE" id="PS50158">
    <property type="entry name" value="ZF_CCHC"/>
    <property type="match status" value="1"/>
</dbReference>
<dbReference type="EMBL" id="CAJHNJ030000019">
    <property type="protein sequence ID" value="CAG9117099.1"/>
    <property type="molecule type" value="Genomic_DNA"/>
</dbReference>